<name>A0A176S208_9GAMM</name>
<evidence type="ECO:0000313" key="2">
    <source>
        <dbReference type="Proteomes" id="UP000076962"/>
    </source>
</evidence>
<reference evidence="1 2" key="1">
    <citation type="submission" date="2016-05" db="EMBL/GenBank/DDBJ databases">
        <title>Single-cell genome of chain-forming Candidatus Thiomargarita nelsonii and comparison to other large sulfur-oxidizing bacteria.</title>
        <authorList>
            <person name="Winkel M."/>
            <person name="Salman V."/>
            <person name="Woyke T."/>
            <person name="Schulz-Vogt H."/>
            <person name="Richter M."/>
            <person name="Flood B."/>
            <person name="Bailey J."/>
            <person name="Amann R."/>
            <person name="Mussmann M."/>
        </authorList>
    </citation>
    <scope>NUCLEOTIDE SEQUENCE [LARGE SCALE GENOMIC DNA]</scope>
    <source>
        <strain evidence="1 2">THI036</strain>
    </source>
</reference>
<sequence length="106" mass="11778">MSDEEYSRFQFELLANPYRGDIIQGTGGLIKIRVDIKGKGKPAVLWKTGSKAIRVKGEFSKLLSVLESLKKQKAGRDKPIVRVNVGAILYGCPSCFMHVPKIKVET</sequence>
<evidence type="ECO:0000313" key="1">
    <source>
        <dbReference type="EMBL" id="OAD21958.1"/>
    </source>
</evidence>
<protein>
    <submittedName>
        <fullName evidence="1">Uncharacterized protein</fullName>
    </submittedName>
</protein>
<dbReference type="EMBL" id="LUTY01001270">
    <property type="protein sequence ID" value="OAD21958.1"/>
    <property type="molecule type" value="Genomic_DNA"/>
</dbReference>
<feature type="non-terminal residue" evidence="1">
    <location>
        <position position="106"/>
    </location>
</feature>
<dbReference type="AlphaFoldDB" id="A0A176S208"/>
<gene>
    <name evidence="1" type="ORF">THIOM_002263</name>
</gene>
<keyword evidence="2" id="KW-1185">Reference proteome</keyword>
<dbReference type="Proteomes" id="UP000076962">
    <property type="component" value="Unassembled WGS sequence"/>
</dbReference>
<proteinExistence type="predicted"/>
<accession>A0A176S208</accession>
<comment type="caution">
    <text evidence="1">The sequence shown here is derived from an EMBL/GenBank/DDBJ whole genome shotgun (WGS) entry which is preliminary data.</text>
</comment>
<organism evidence="1 2">
    <name type="scientific">Candidatus Thiomargarita nelsonii</name>
    <dbReference type="NCBI Taxonomy" id="1003181"/>
    <lineage>
        <taxon>Bacteria</taxon>
        <taxon>Pseudomonadati</taxon>
        <taxon>Pseudomonadota</taxon>
        <taxon>Gammaproteobacteria</taxon>
        <taxon>Thiotrichales</taxon>
        <taxon>Thiotrichaceae</taxon>
        <taxon>Thiomargarita</taxon>
    </lineage>
</organism>